<protein>
    <submittedName>
        <fullName evidence="1">Uncharacterized protein</fullName>
    </submittedName>
</protein>
<gene>
    <name evidence="1" type="ORF">AY602_09695</name>
</gene>
<dbReference type="EMBL" id="LSZF01000003">
    <property type="protein sequence ID" value="OWM35912.1"/>
    <property type="molecule type" value="Genomic_DNA"/>
</dbReference>
<dbReference type="Proteomes" id="UP000197692">
    <property type="component" value="Unassembled WGS sequence"/>
</dbReference>
<comment type="caution">
    <text evidence="1">The sequence shown here is derived from an EMBL/GenBank/DDBJ whole genome shotgun (WGS) entry which is preliminary data.</text>
</comment>
<organism evidence="1 2">
    <name type="scientific">Corynebacterium diphtheriae bv. mitis</name>
    <dbReference type="NCBI Taxonomy" id="1806053"/>
    <lineage>
        <taxon>Bacteria</taxon>
        <taxon>Bacillati</taxon>
        <taxon>Actinomycetota</taxon>
        <taxon>Actinomycetes</taxon>
        <taxon>Mycobacteriales</taxon>
        <taxon>Corynebacteriaceae</taxon>
        <taxon>Corynebacterium</taxon>
    </lineage>
</organism>
<name>A0A854NM58_CORDP</name>
<sequence length="395" mass="44318">MVNKSPIAQSTIVTIDRDSLKFRPGSILSGLTITWGRSSLFDPPQKRTLSMRILLENSDFQDHARWILGKSVSVEISGEIAFVGYIDNVRVVGSPATGQDQWLLAVQAVEATGWNEHLSRTFTTRIVNTFLLRKSLESQAPKSIPKLIGAPTNTMADSERYEFDEASKLEVKKGWELLIMSGVPGVFGNWSPDYRTLSRTIDTLEMDWDKMAVVPANAVVMDSPHWEARDFPGSIKFTSGGLNSKVREHKTITRGGTRTGNEIVMNFPAVLSNERDFSDRVLDDLVALISAQATSPRNFEFMDTAIKSDSFRKVIFTTTEKPNRIAIQDGWYDKSTLGVDPYYYVIGGTLTIKPNMSTHSTTCIYSERTVKQNLSRPWMAFGEQWQHTAGEWKDS</sequence>
<reference evidence="2" key="1">
    <citation type="submission" date="2016-02" db="EMBL/GenBank/DDBJ databases">
        <title>Genomic analyses of a collection of pathogenic Corynebacterium diphtheriae.</title>
        <authorList>
            <person name="Sangal V."/>
            <person name="Titov L."/>
        </authorList>
    </citation>
    <scope>NUCLEOTIDE SEQUENCE [LARGE SCALE GENOMIC DNA]</scope>
    <source>
        <strain evidence="2">1438</strain>
    </source>
</reference>
<proteinExistence type="predicted"/>
<dbReference type="RefSeq" id="WP_003852566.1">
    <property type="nucleotide sequence ID" value="NZ_LSZF01000003.1"/>
</dbReference>
<evidence type="ECO:0000313" key="2">
    <source>
        <dbReference type="Proteomes" id="UP000197692"/>
    </source>
</evidence>
<accession>A0A854NM58</accession>
<evidence type="ECO:0000313" key="1">
    <source>
        <dbReference type="EMBL" id="OWM35912.1"/>
    </source>
</evidence>
<dbReference type="AlphaFoldDB" id="A0A854NM58"/>